<dbReference type="UniPathway" id="UPA00232"/>
<organism evidence="9 10">
    <name type="scientific">Roseivivax lentus</name>
    <dbReference type="NCBI Taxonomy" id="633194"/>
    <lineage>
        <taxon>Bacteria</taxon>
        <taxon>Pseudomonadati</taxon>
        <taxon>Pseudomonadota</taxon>
        <taxon>Alphaproteobacteria</taxon>
        <taxon>Rhodobacterales</taxon>
        <taxon>Roseobacteraceae</taxon>
        <taxon>Roseivivax</taxon>
    </lineage>
</organism>
<dbReference type="STRING" id="633194.SAMN05421759_102603"/>
<keyword evidence="4" id="KW-0285">Flavoprotein</keyword>
<dbReference type="NCBIfam" id="NF005691">
    <property type="entry name" value="PRK07494.1"/>
    <property type="match status" value="1"/>
</dbReference>
<keyword evidence="5" id="KW-0274">FAD</keyword>
<keyword evidence="7" id="KW-0503">Monooxygenase</keyword>
<comment type="cofactor">
    <cofactor evidence="1">
        <name>FAD</name>
        <dbReference type="ChEBI" id="CHEBI:57692"/>
    </cofactor>
</comment>
<evidence type="ECO:0000256" key="4">
    <source>
        <dbReference type="ARBA" id="ARBA00022630"/>
    </source>
</evidence>
<dbReference type="Pfam" id="PF01494">
    <property type="entry name" value="FAD_binding_3"/>
    <property type="match status" value="1"/>
</dbReference>
<evidence type="ECO:0000256" key="5">
    <source>
        <dbReference type="ARBA" id="ARBA00022827"/>
    </source>
</evidence>
<evidence type="ECO:0000256" key="2">
    <source>
        <dbReference type="ARBA" id="ARBA00004749"/>
    </source>
</evidence>
<evidence type="ECO:0000256" key="7">
    <source>
        <dbReference type="ARBA" id="ARBA00023033"/>
    </source>
</evidence>
<dbReference type="PANTHER" id="PTHR43876">
    <property type="entry name" value="UBIQUINONE BIOSYNTHESIS MONOOXYGENASE COQ6, MITOCHONDRIAL"/>
    <property type="match status" value="1"/>
</dbReference>
<feature type="domain" description="FAD-binding" evidence="8">
    <location>
        <begin position="3"/>
        <end position="341"/>
    </location>
</feature>
<comment type="similarity">
    <text evidence="3">Belongs to the UbiH/COQ6 family.</text>
</comment>
<dbReference type="OrthoDB" id="9796623at2"/>
<dbReference type="GO" id="GO:0016705">
    <property type="term" value="F:oxidoreductase activity, acting on paired donors, with incorporation or reduction of molecular oxygen"/>
    <property type="evidence" value="ECO:0007669"/>
    <property type="project" value="InterPro"/>
</dbReference>
<dbReference type="Gene3D" id="3.50.50.60">
    <property type="entry name" value="FAD/NAD(P)-binding domain"/>
    <property type="match status" value="2"/>
</dbReference>
<name>A0A1N7LDG5_9RHOB</name>
<evidence type="ECO:0000313" key="9">
    <source>
        <dbReference type="EMBL" id="SIS71800.1"/>
    </source>
</evidence>
<dbReference type="EMBL" id="FTOQ01000002">
    <property type="protein sequence ID" value="SIS71800.1"/>
    <property type="molecule type" value="Genomic_DNA"/>
</dbReference>
<dbReference type="InterPro" id="IPR051205">
    <property type="entry name" value="UbiH/COQ6_monooxygenase"/>
</dbReference>
<comment type="pathway">
    <text evidence="2">Cofactor biosynthesis; ubiquinone biosynthesis.</text>
</comment>
<dbReference type="GO" id="GO:0071949">
    <property type="term" value="F:FAD binding"/>
    <property type="evidence" value="ECO:0007669"/>
    <property type="project" value="InterPro"/>
</dbReference>
<dbReference type="PRINTS" id="PR00420">
    <property type="entry name" value="RNGMNOXGNASE"/>
</dbReference>
<evidence type="ECO:0000256" key="3">
    <source>
        <dbReference type="ARBA" id="ARBA00005349"/>
    </source>
</evidence>
<dbReference type="GO" id="GO:0006744">
    <property type="term" value="P:ubiquinone biosynthetic process"/>
    <property type="evidence" value="ECO:0007669"/>
    <property type="project" value="UniProtKB-UniPathway"/>
</dbReference>
<dbReference type="SUPFAM" id="SSF51905">
    <property type="entry name" value="FAD/NAD(P)-binding domain"/>
    <property type="match status" value="1"/>
</dbReference>
<keyword evidence="6" id="KW-0560">Oxidoreductase</keyword>
<evidence type="ECO:0000259" key="8">
    <source>
        <dbReference type="Pfam" id="PF01494"/>
    </source>
</evidence>
<dbReference type="InterPro" id="IPR010971">
    <property type="entry name" value="UbiH/COQ6"/>
</dbReference>
<dbReference type="RefSeq" id="WP_076446182.1">
    <property type="nucleotide sequence ID" value="NZ_FTOQ01000002.1"/>
</dbReference>
<dbReference type="Proteomes" id="UP000186684">
    <property type="component" value="Unassembled WGS sequence"/>
</dbReference>
<dbReference type="InterPro" id="IPR002938">
    <property type="entry name" value="FAD-bd"/>
</dbReference>
<protein>
    <submittedName>
        <fullName evidence="9">2-octaprenyl-6-methoxyphenol hydroxylase</fullName>
    </submittedName>
</protein>
<keyword evidence="10" id="KW-1185">Reference proteome</keyword>
<sequence>MDFDILISGGGIAGMTAAAAFGRAGFSVLIVDPAPPVTERDAEGADLRTTAFLQPARAFLDRAGLWDRLADHATPLQVMRIADASQSPPVTRDFDASDISDLPFGWNLPNWLLRREMAAALGAMPGVDYRPGTATTSLFTRTGEARVGLSDGSRVKVRLVIAADGRGSPMRQAAGIGVKTTRYCQKALAFAVTHDAPHGNVSTEVHRAGGPFTLVPLPDHDGRPSSAVVWMMEARAAERRAALDVATFEAEMTDRSAGLYGPLRLASKRNLWPIITQGADRLTAQRLALVAEAAHVMPPIGAQGLNMSLRDLETLLDLAVAAPERLGDQPMLDAYEKARGPDIHLRMSGISALNRASMQGAPVLQAARSRGLSLLHDLAPVRRSVMELGLGAKAR</sequence>
<evidence type="ECO:0000313" key="10">
    <source>
        <dbReference type="Proteomes" id="UP000186684"/>
    </source>
</evidence>
<gene>
    <name evidence="9" type="ORF">SAMN05421759_102603</name>
</gene>
<dbReference type="GO" id="GO:0004497">
    <property type="term" value="F:monooxygenase activity"/>
    <property type="evidence" value="ECO:0007669"/>
    <property type="project" value="UniProtKB-KW"/>
</dbReference>
<dbReference type="PANTHER" id="PTHR43876:SF7">
    <property type="entry name" value="UBIQUINONE BIOSYNTHESIS MONOOXYGENASE COQ6, MITOCHONDRIAL"/>
    <property type="match status" value="1"/>
</dbReference>
<dbReference type="AlphaFoldDB" id="A0A1N7LDG5"/>
<evidence type="ECO:0000256" key="1">
    <source>
        <dbReference type="ARBA" id="ARBA00001974"/>
    </source>
</evidence>
<evidence type="ECO:0000256" key="6">
    <source>
        <dbReference type="ARBA" id="ARBA00023002"/>
    </source>
</evidence>
<proteinExistence type="inferred from homology"/>
<dbReference type="NCBIfam" id="TIGR01988">
    <property type="entry name" value="Ubi-OHases"/>
    <property type="match status" value="1"/>
</dbReference>
<reference evidence="10" key="1">
    <citation type="submission" date="2017-01" db="EMBL/GenBank/DDBJ databases">
        <authorList>
            <person name="Varghese N."/>
            <person name="Submissions S."/>
        </authorList>
    </citation>
    <scope>NUCLEOTIDE SEQUENCE [LARGE SCALE GENOMIC DNA]</scope>
    <source>
        <strain evidence="10">DSM 29430</strain>
    </source>
</reference>
<dbReference type="InterPro" id="IPR036188">
    <property type="entry name" value="FAD/NAD-bd_sf"/>
</dbReference>
<accession>A0A1N7LDG5</accession>